<accession>A0A7H0SQ02</accession>
<keyword evidence="1" id="KW-1133">Transmembrane helix</keyword>
<evidence type="ECO:0000256" key="1">
    <source>
        <dbReference type="SAM" id="Phobius"/>
    </source>
</evidence>
<proteinExistence type="predicted"/>
<feature type="transmembrane region" description="Helical" evidence="1">
    <location>
        <begin position="48"/>
        <end position="68"/>
    </location>
</feature>
<reference evidence="2 3" key="1">
    <citation type="submission" date="2019-12" db="EMBL/GenBank/DDBJ databases">
        <title>Corynebacterium sp. nov., isolated from feces of the Anser Albifrons in China.</title>
        <authorList>
            <person name="Liu Q."/>
        </authorList>
    </citation>
    <scope>NUCLEOTIDE SEQUENCE [LARGE SCALE GENOMIC DNA]</scope>
    <source>
        <strain evidence="2 3">4H37-19</strain>
    </source>
</reference>
<keyword evidence="1" id="KW-0472">Membrane</keyword>
<feature type="transmembrane region" description="Helical" evidence="1">
    <location>
        <begin position="6"/>
        <end position="27"/>
    </location>
</feature>
<feature type="transmembrane region" description="Helical" evidence="1">
    <location>
        <begin position="148"/>
        <end position="166"/>
    </location>
</feature>
<gene>
    <name evidence="2" type="ORF">GP475_08230</name>
</gene>
<dbReference type="Proteomes" id="UP000516320">
    <property type="component" value="Chromosome"/>
</dbReference>
<feature type="transmembrane region" description="Helical" evidence="1">
    <location>
        <begin position="275"/>
        <end position="294"/>
    </location>
</feature>
<protein>
    <submittedName>
        <fullName evidence="2">Uncharacterized protein</fullName>
    </submittedName>
</protein>
<name>A0A7H0SQ02_9CORY</name>
<dbReference type="AlphaFoldDB" id="A0A7H0SQ02"/>
<dbReference type="RefSeq" id="WP_187973939.1">
    <property type="nucleotide sequence ID" value="NZ_CP046884.1"/>
</dbReference>
<keyword evidence="3" id="KW-1185">Reference proteome</keyword>
<organism evidence="2 3">
    <name type="scientific">Corynebacterium poyangense</name>
    <dbReference type="NCBI Taxonomy" id="2684405"/>
    <lineage>
        <taxon>Bacteria</taxon>
        <taxon>Bacillati</taxon>
        <taxon>Actinomycetota</taxon>
        <taxon>Actinomycetes</taxon>
        <taxon>Mycobacteriales</taxon>
        <taxon>Corynebacteriaceae</taxon>
        <taxon>Corynebacterium</taxon>
    </lineage>
</organism>
<dbReference type="KEGG" id="cpoy:GP475_08230"/>
<evidence type="ECO:0000313" key="3">
    <source>
        <dbReference type="Proteomes" id="UP000516320"/>
    </source>
</evidence>
<dbReference type="EMBL" id="CP046884">
    <property type="protein sequence ID" value="QNQ90627.1"/>
    <property type="molecule type" value="Genomic_DNA"/>
</dbReference>
<sequence length="298" mass="32494">MLSPLDIIAGLIAVISTAIIMEKIFPLQSINSADLIWKMRPRLTIPRFRSDILIQILIFGALGAVIGAGLRHPFFGFIGAALIRCYPLLVHRRTLSTLFSSDHARITNSSILGALDTAAVHYALVATTLRWRFPTPTSSKFIIILRRLTRYPIIALGYLSLSTLAIACHTPYSIALSVPFYLAWILFGSTVAKAGDFQLLHSSPRPRQILAALHALLGAALTTALWSSPLILTALLFLIGGLALEKARRTPVSITGLTDVDVGYGITAPTELLHLYGRGLTIPFILAFGLYFLIRHAS</sequence>
<keyword evidence="1" id="KW-0812">Transmembrane</keyword>
<evidence type="ECO:0000313" key="2">
    <source>
        <dbReference type="EMBL" id="QNQ90627.1"/>
    </source>
</evidence>
<feature type="transmembrane region" description="Helical" evidence="1">
    <location>
        <begin position="213"/>
        <end position="239"/>
    </location>
</feature>